<evidence type="ECO:0000259" key="2">
    <source>
        <dbReference type="PROSITE" id="PS50106"/>
    </source>
</evidence>
<feature type="region of interest" description="Disordered" evidence="1">
    <location>
        <begin position="304"/>
        <end position="333"/>
    </location>
</feature>
<name>A0A7S1ARI3_NOCSC</name>
<reference evidence="3" key="1">
    <citation type="submission" date="2021-01" db="EMBL/GenBank/DDBJ databases">
        <authorList>
            <person name="Corre E."/>
            <person name="Pelletier E."/>
            <person name="Niang G."/>
            <person name="Scheremetjew M."/>
            <person name="Finn R."/>
            <person name="Kale V."/>
            <person name="Holt S."/>
            <person name="Cochrane G."/>
            <person name="Meng A."/>
            <person name="Brown T."/>
            <person name="Cohen L."/>
        </authorList>
    </citation>
    <scope>NUCLEOTIDE SEQUENCE</scope>
</reference>
<dbReference type="SUPFAM" id="SSF50156">
    <property type="entry name" value="PDZ domain-like"/>
    <property type="match status" value="1"/>
</dbReference>
<dbReference type="Pfam" id="PF17820">
    <property type="entry name" value="PDZ_6"/>
    <property type="match status" value="1"/>
</dbReference>
<dbReference type="EMBL" id="HBFQ01051071">
    <property type="protein sequence ID" value="CAD8862047.1"/>
    <property type="molecule type" value="Transcribed_RNA"/>
</dbReference>
<feature type="region of interest" description="Disordered" evidence="1">
    <location>
        <begin position="71"/>
        <end position="91"/>
    </location>
</feature>
<feature type="compositionally biased region" description="Low complexity" evidence="1">
    <location>
        <begin position="317"/>
        <end position="333"/>
    </location>
</feature>
<accession>A0A7S1ARI3</accession>
<dbReference type="InterPro" id="IPR036034">
    <property type="entry name" value="PDZ_sf"/>
</dbReference>
<organism evidence="3">
    <name type="scientific">Noctiluca scintillans</name>
    <name type="common">Sea sparkle</name>
    <name type="synonym">Red tide dinoflagellate</name>
    <dbReference type="NCBI Taxonomy" id="2966"/>
    <lineage>
        <taxon>Eukaryota</taxon>
        <taxon>Sar</taxon>
        <taxon>Alveolata</taxon>
        <taxon>Dinophyceae</taxon>
        <taxon>Noctilucales</taxon>
        <taxon>Noctilucaceae</taxon>
        <taxon>Noctiluca</taxon>
    </lineage>
</organism>
<protein>
    <recommendedName>
        <fullName evidence="2">PDZ domain-containing protein</fullName>
    </recommendedName>
</protein>
<evidence type="ECO:0000313" key="3">
    <source>
        <dbReference type="EMBL" id="CAD8862047.1"/>
    </source>
</evidence>
<proteinExistence type="predicted"/>
<sequence>MFDVWSRRSDIVLGDEEPNGVDSIVDAIEQADRNDEFGDLIDFLTQTAPRRQGPMSDMIKWLEHTDLSKELSEDRSFGTGSTLETPPAQDRRRWLGEDDAPLAPPTTYTQQLGLLRGADADERRQMSPACCGGVSPAELAVCCQTFREGHHEQCALRTIPEDAWHERLKTTGVSGRLVMYKKGEMPREDITLDSRNGRLTVATVVMGGKACRAGVRPGDVLVSIDGRKDFVKNGDEVHAGLDAPVLLVFIGFVGKLEAEVQLNHPKAACGLSLGHEFVVGRTAASVQVIDEVIFEPISPLFGTGDDEETSINDDTQSSYDRSSSSRLRLNLST</sequence>
<gene>
    <name evidence="3" type="ORF">NSCI0253_LOCUS36402</name>
</gene>
<dbReference type="Gene3D" id="2.30.42.10">
    <property type="match status" value="1"/>
</dbReference>
<evidence type="ECO:0000256" key="1">
    <source>
        <dbReference type="SAM" id="MobiDB-lite"/>
    </source>
</evidence>
<feature type="domain" description="PDZ" evidence="2">
    <location>
        <begin position="177"/>
        <end position="233"/>
    </location>
</feature>
<dbReference type="PROSITE" id="PS50106">
    <property type="entry name" value="PDZ"/>
    <property type="match status" value="1"/>
</dbReference>
<dbReference type="InterPro" id="IPR001478">
    <property type="entry name" value="PDZ"/>
</dbReference>
<dbReference type="InterPro" id="IPR041489">
    <property type="entry name" value="PDZ_6"/>
</dbReference>
<dbReference type="AlphaFoldDB" id="A0A7S1ARI3"/>